<dbReference type="InterPro" id="IPR008928">
    <property type="entry name" value="6-hairpin_glycosidase_sf"/>
</dbReference>
<feature type="domain" description="Alpha-L-rhamnosidase six-hairpin glycosidase" evidence="6">
    <location>
        <begin position="453"/>
        <end position="793"/>
    </location>
</feature>
<name>A0A433X2N0_9HYPH</name>
<evidence type="ECO:0000256" key="3">
    <source>
        <dbReference type="ARBA" id="ARBA00022801"/>
    </source>
</evidence>
<accession>A0A433X2N0</accession>
<dbReference type="InterPro" id="IPR013737">
    <property type="entry name" value="Bac_rhamnosid_N"/>
</dbReference>
<feature type="domain" description="Bacterial alpha-L-rhamnosidase N-terminal" evidence="5">
    <location>
        <begin position="164"/>
        <end position="316"/>
    </location>
</feature>
<dbReference type="Gene3D" id="2.60.40.10">
    <property type="entry name" value="Immunoglobulins"/>
    <property type="match status" value="1"/>
</dbReference>
<evidence type="ECO:0000256" key="2">
    <source>
        <dbReference type="ARBA" id="ARBA00012652"/>
    </source>
</evidence>
<dbReference type="GO" id="GO:0005975">
    <property type="term" value="P:carbohydrate metabolic process"/>
    <property type="evidence" value="ECO:0007669"/>
    <property type="project" value="InterPro"/>
</dbReference>
<dbReference type="Gene3D" id="2.60.120.260">
    <property type="entry name" value="Galactose-binding domain-like"/>
    <property type="match status" value="2"/>
</dbReference>
<evidence type="ECO:0000259" key="7">
    <source>
        <dbReference type="Pfam" id="PF17390"/>
    </source>
</evidence>
<proteinExistence type="predicted"/>
<dbReference type="PANTHER" id="PTHR33307:SF6">
    <property type="entry name" value="ALPHA-RHAMNOSIDASE (EUROFUNG)-RELATED"/>
    <property type="match status" value="1"/>
</dbReference>
<organism evidence="8 9">
    <name type="scientific">Arsenicitalea aurantiaca</name>
    <dbReference type="NCBI Taxonomy" id="1783274"/>
    <lineage>
        <taxon>Bacteria</taxon>
        <taxon>Pseudomonadati</taxon>
        <taxon>Pseudomonadota</taxon>
        <taxon>Alphaproteobacteria</taxon>
        <taxon>Hyphomicrobiales</taxon>
        <taxon>Devosiaceae</taxon>
        <taxon>Arsenicitalea</taxon>
    </lineage>
</organism>
<keyword evidence="3" id="KW-0378">Hydrolase</keyword>
<dbReference type="InterPro" id="IPR012341">
    <property type="entry name" value="6hp_glycosidase-like_sf"/>
</dbReference>
<dbReference type="InterPro" id="IPR013783">
    <property type="entry name" value="Ig-like_fold"/>
</dbReference>
<dbReference type="Gene3D" id="2.60.420.10">
    <property type="entry name" value="Maltose phosphorylase, domain 3"/>
    <property type="match status" value="1"/>
</dbReference>
<dbReference type="Pfam" id="PF08531">
    <property type="entry name" value="Bac_rhamnosid_N"/>
    <property type="match status" value="1"/>
</dbReference>
<evidence type="ECO:0000313" key="9">
    <source>
        <dbReference type="Proteomes" id="UP000281547"/>
    </source>
</evidence>
<dbReference type="AlphaFoldDB" id="A0A433X2N0"/>
<dbReference type="GO" id="GO:0030596">
    <property type="term" value="F:alpha-L-rhamnosidase activity"/>
    <property type="evidence" value="ECO:0007669"/>
    <property type="project" value="UniProtKB-EC"/>
</dbReference>
<dbReference type="Pfam" id="PF25788">
    <property type="entry name" value="Ig_Rha78A_N"/>
    <property type="match status" value="1"/>
</dbReference>
<dbReference type="PIRSF" id="PIRSF010631">
    <property type="entry name" value="A-rhamnsds"/>
    <property type="match status" value="1"/>
</dbReference>
<evidence type="ECO:0000259" key="4">
    <source>
        <dbReference type="Pfam" id="PF05592"/>
    </source>
</evidence>
<dbReference type="OrthoDB" id="9761045at2"/>
<dbReference type="InterPro" id="IPR008902">
    <property type="entry name" value="Rhamnosid_concanavalin"/>
</dbReference>
<dbReference type="Pfam" id="PF17389">
    <property type="entry name" value="Bac_rhamnosid6H"/>
    <property type="match status" value="1"/>
</dbReference>
<feature type="domain" description="Alpha-L-rhamnosidase concanavalin-like" evidence="4">
    <location>
        <begin position="345"/>
        <end position="428"/>
    </location>
</feature>
<dbReference type="Pfam" id="PF05592">
    <property type="entry name" value="Bac_rhamnosid"/>
    <property type="match status" value="1"/>
</dbReference>
<evidence type="ECO:0000259" key="6">
    <source>
        <dbReference type="Pfam" id="PF17389"/>
    </source>
</evidence>
<gene>
    <name evidence="8" type="ORF">EMQ25_17325</name>
</gene>
<dbReference type="Proteomes" id="UP000281547">
    <property type="component" value="Unassembled WGS sequence"/>
</dbReference>
<dbReference type="EMBL" id="RZNJ01000008">
    <property type="protein sequence ID" value="RUT28345.1"/>
    <property type="molecule type" value="Genomic_DNA"/>
</dbReference>
<dbReference type="PANTHER" id="PTHR33307">
    <property type="entry name" value="ALPHA-RHAMNOSIDASE (EUROFUNG)"/>
    <property type="match status" value="1"/>
</dbReference>
<dbReference type="EC" id="3.2.1.40" evidence="2"/>
<reference evidence="8 9" key="1">
    <citation type="journal article" date="2016" name="Int. J. Syst. Evol. Microbiol.">
        <title>Arsenicitalea aurantiaca gen. nov., sp. nov., a new member of the family Hyphomicrobiaceae, isolated from high-arsenic sediment.</title>
        <authorList>
            <person name="Mu Y."/>
            <person name="Zhou L."/>
            <person name="Zeng X.C."/>
            <person name="Liu L."/>
            <person name="Pan Y."/>
            <person name="Chen X."/>
            <person name="Wang J."/>
            <person name="Li S."/>
            <person name="Li W.J."/>
            <person name="Wang Y."/>
        </authorList>
    </citation>
    <scope>NUCLEOTIDE SEQUENCE [LARGE SCALE GENOMIC DNA]</scope>
    <source>
        <strain evidence="8 9">42-50</strain>
    </source>
</reference>
<evidence type="ECO:0000313" key="8">
    <source>
        <dbReference type="EMBL" id="RUT28345.1"/>
    </source>
</evidence>
<dbReference type="InterPro" id="IPR035398">
    <property type="entry name" value="Bac_rhamnosid_C"/>
</dbReference>
<dbReference type="InterPro" id="IPR035396">
    <property type="entry name" value="Bac_rhamnosid6H"/>
</dbReference>
<feature type="domain" description="Alpha-L-rhamnosidase C-terminal" evidence="7">
    <location>
        <begin position="803"/>
        <end position="865"/>
    </location>
</feature>
<dbReference type="Gene3D" id="1.50.10.10">
    <property type="match status" value="1"/>
</dbReference>
<comment type="catalytic activity">
    <reaction evidence="1">
        <text>Hydrolysis of terminal non-reducing alpha-L-rhamnose residues in alpha-L-rhamnosides.</text>
        <dbReference type="EC" id="3.2.1.40"/>
    </reaction>
</comment>
<dbReference type="RefSeq" id="WP_127189870.1">
    <property type="nucleotide sequence ID" value="NZ_RZNJ01000008.1"/>
</dbReference>
<dbReference type="Pfam" id="PF17390">
    <property type="entry name" value="Bac_rhamnosid_C"/>
    <property type="match status" value="1"/>
</dbReference>
<sequence>MSRLTVSALRCEHLATPLGLNTKNPRLSWSLAGTDRGLAQSAYRIVVGSDAEAVAKGIGALWDTGRVEGPRPHAVHYAGRPLGSDERLYWSVMVWDETGAPSPFAAPAAIETGLDPADWRAGWIARYFVLPAGREVPADNAYDNRWQARPADHFRRDFTLDRPILRATAYLSALGLYRLHVNGARIGDEVMAPGWTDYHQRVPYQVLDLTDRLVMGENCIGAICGEGWYSGRVGHNQRRAGNHYGGRPAFLCQIEIHYADGGRETLVTDEHWQTAQGPVCYSDFLMGERYDARLERPGWDRPGHDVSRWQPVERFVPDPRAPHLDAARVQPAREIARFAARFLHEVPDGGRIYDLGQNIAGYVELALTAPRGAEFTLRHAETLDETGGLYTANLRHAVATDHYVAKGEGRETWSPHFTFHGFRYIELFLPEGVAPEAVSLTGIAIQSDTPLSGRFETGHAMVNQLWSNILWSQRGNFLSVPTDCPQRDERYGWTADAQVFWKTAGYGMDVAAFLEKWMEDIADAQLPDGAYTDVAPSRPLNPYRLTGQPGAPGWGDGPIIMAHQHWLRYGDRDLIARHYRRFVAWMDHVERANPDFLRRGAVYNNYGDWLSVGPASDRTMVATAYWIHIADLMAAIAGVLHLSGDVARFTTLGARIRAAFLAAFVDDDTRITGDTQTAYLLALDFDCLPPEHRPAARAHLRARIEEAGGHLQTGFLGVRHLCPVLADAGAPDLAMALLFNDSYPSWGFSIRHGATTIWERWDGWTPEKGFQSAAMNSFNHYAYGSVGEFLFARLAGIDWSVEGPGFEIVRMRPIFDRRLGYVRAHYDAHAGRVESSWTYEGERIQWSIALPPGTRADIALPLPADRISLDHAPLAASLDLSGLVEAAGITRFSCPSGRYVFTLTP</sequence>
<comment type="caution">
    <text evidence="8">The sequence shown here is derived from an EMBL/GenBank/DDBJ whole genome shotgun (WGS) entry which is preliminary data.</text>
</comment>
<dbReference type="SUPFAM" id="SSF48208">
    <property type="entry name" value="Six-hairpin glycosidases"/>
    <property type="match status" value="1"/>
</dbReference>
<protein>
    <recommendedName>
        <fullName evidence="2">alpha-L-rhamnosidase</fullName>
        <ecNumber evidence="2">3.2.1.40</ecNumber>
    </recommendedName>
</protein>
<dbReference type="InterPro" id="IPR016007">
    <property type="entry name" value="Alpha_rhamnosid"/>
</dbReference>
<keyword evidence="9" id="KW-1185">Reference proteome</keyword>
<evidence type="ECO:0000256" key="1">
    <source>
        <dbReference type="ARBA" id="ARBA00001445"/>
    </source>
</evidence>
<evidence type="ECO:0000259" key="5">
    <source>
        <dbReference type="Pfam" id="PF08531"/>
    </source>
</evidence>